<proteinExistence type="predicted"/>
<evidence type="ECO:0000313" key="2">
    <source>
        <dbReference type="Proteomes" id="UP000055024"/>
    </source>
</evidence>
<keyword evidence="2" id="KW-1185">Reference proteome</keyword>
<evidence type="ECO:0000313" key="1">
    <source>
        <dbReference type="EMBL" id="KRZ16459.1"/>
    </source>
</evidence>
<gene>
    <name evidence="1" type="ORF">T11_4829</name>
</gene>
<dbReference type="Proteomes" id="UP000055024">
    <property type="component" value="Unassembled WGS sequence"/>
</dbReference>
<sequence length="59" mass="6558">MESVVYVMVCLCNSSSTCFVYCSSWLALSDVDDATIDYVDESRTSLVNFALKKKLVPPL</sequence>
<dbReference type="EMBL" id="JYDP01000011">
    <property type="protein sequence ID" value="KRZ16459.1"/>
    <property type="molecule type" value="Genomic_DNA"/>
</dbReference>
<organism evidence="1 2">
    <name type="scientific">Trichinella zimbabwensis</name>
    <dbReference type="NCBI Taxonomy" id="268475"/>
    <lineage>
        <taxon>Eukaryota</taxon>
        <taxon>Metazoa</taxon>
        <taxon>Ecdysozoa</taxon>
        <taxon>Nematoda</taxon>
        <taxon>Enoplea</taxon>
        <taxon>Dorylaimia</taxon>
        <taxon>Trichinellida</taxon>
        <taxon>Trichinellidae</taxon>
        <taxon>Trichinella</taxon>
    </lineage>
</organism>
<accession>A0A0V1I0K2</accession>
<comment type="caution">
    <text evidence="1">The sequence shown here is derived from an EMBL/GenBank/DDBJ whole genome shotgun (WGS) entry which is preliminary data.</text>
</comment>
<reference evidence="1 2" key="1">
    <citation type="submission" date="2015-01" db="EMBL/GenBank/DDBJ databases">
        <title>Evolution of Trichinella species and genotypes.</title>
        <authorList>
            <person name="Korhonen P.K."/>
            <person name="Edoardo P."/>
            <person name="Giuseppe L.R."/>
            <person name="Gasser R.B."/>
        </authorList>
    </citation>
    <scope>NUCLEOTIDE SEQUENCE [LARGE SCALE GENOMIC DNA]</scope>
    <source>
        <strain evidence="1">ISS1029</strain>
    </source>
</reference>
<name>A0A0V1I0K2_9BILA</name>
<dbReference type="AlphaFoldDB" id="A0A0V1I0K2"/>
<protein>
    <submittedName>
        <fullName evidence="1">Uncharacterized protein</fullName>
    </submittedName>
</protein>